<name>A0ABS3Z1R1_9BACT</name>
<dbReference type="InterPro" id="IPR014710">
    <property type="entry name" value="RmlC-like_jellyroll"/>
</dbReference>
<evidence type="ECO:0000313" key="2">
    <source>
        <dbReference type="EMBL" id="MBO9204097.1"/>
    </source>
</evidence>
<feature type="domain" description="Cupin type-2" evidence="1">
    <location>
        <begin position="32"/>
        <end position="97"/>
    </location>
</feature>
<comment type="caution">
    <text evidence="2">The sequence shown here is derived from an EMBL/GenBank/DDBJ whole genome shotgun (WGS) entry which is preliminary data.</text>
</comment>
<organism evidence="2 3">
    <name type="scientific">Niastella soli</name>
    <dbReference type="NCBI Taxonomy" id="2821487"/>
    <lineage>
        <taxon>Bacteria</taxon>
        <taxon>Pseudomonadati</taxon>
        <taxon>Bacteroidota</taxon>
        <taxon>Chitinophagia</taxon>
        <taxon>Chitinophagales</taxon>
        <taxon>Chitinophagaceae</taxon>
        <taxon>Niastella</taxon>
    </lineage>
</organism>
<evidence type="ECO:0000313" key="3">
    <source>
        <dbReference type="Proteomes" id="UP000677244"/>
    </source>
</evidence>
<dbReference type="PANTHER" id="PTHR36440:SF1">
    <property type="entry name" value="PUTATIVE (AFU_ORTHOLOGUE AFUA_8G07350)-RELATED"/>
    <property type="match status" value="1"/>
</dbReference>
<keyword evidence="3" id="KW-1185">Reference proteome</keyword>
<dbReference type="InterPro" id="IPR013096">
    <property type="entry name" value="Cupin_2"/>
</dbReference>
<dbReference type="EMBL" id="JAGHKO010000011">
    <property type="protein sequence ID" value="MBO9204097.1"/>
    <property type="molecule type" value="Genomic_DNA"/>
</dbReference>
<proteinExistence type="predicted"/>
<sequence length="179" mass="20081">MKKRVFENPLIKDKVTVLKTTSETNGQYVLVEVELQPGGGNDMHYHTTFNEEFTAVEGILGIDVGKKQLRLLPGNQAIAPVNQLHRFYNPGHEVIRFHVKIVPPKDNFLKGLSIGYGLASDGLTSKKGIPKKFAHLALLLDLTDTRLPGMLSLLNPLIKSTARRARKKGIDKLLIERYW</sequence>
<evidence type="ECO:0000259" key="1">
    <source>
        <dbReference type="Pfam" id="PF07883"/>
    </source>
</evidence>
<dbReference type="PANTHER" id="PTHR36440">
    <property type="entry name" value="PUTATIVE (AFU_ORTHOLOGUE AFUA_8G07350)-RELATED"/>
    <property type="match status" value="1"/>
</dbReference>
<reference evidence="2 3" key="1">
    <citation type="submission" date="2021-03" db="EMBL/GenBank/DDBJ databases">
        <title>Assistant Professor.</title>
        <authorList>
            <person name="Huq M.A."/>
        </authorList>
    </citation>
    <scope>NUCLEOTIDE SEQUENCE [LARGE SCALE GENOMIC DNA]</scope>
    <source>
        <strain evidence="2 3">MAH-29</strain>
    </source>
</reference>
<protein>
    <submittedName>
        <fullName evidence="2">Cupin domain-containing protein</fullName>
    </submittedName>
</protein>
<accession>A0ABS3Z1R1</accession>
<dbReference type="Pfam" id="PF07883">
    <property type="entry name" value="Cupin_2"/>
    <property type="match status" value="1"/>
</dbReference>
<gene>
    <name evidence="2" type="ORF">J7I42_27670</name>
</gene>
<dbReference type="Proteomes" id="UP000677244">
    <property type="component" value="Unassembled WGS sequence"/>
</dbReference>
<dbReference type="InterPro" id="IPR011051">
    <property type="entry name" value="RmlC_Cupin_sf"/>
</dbReference>
<dbReference type="Gene3D" id="2.60.120.10">
    <property type="entry name" value="Jelly Rolls"/>
    <property type="match status" value="1"/>
</dbReference>
<dbReference type="SUPFAM" id="SSF51182">
    <property type="entry name" value="RmlC-like cupins"/>
    <property type="match status" value="1"/>
</dbReference>
<dbReference type="RefSeq" id="WP_209142329.1">
    <property type="nucleotide sequence ID" value="NZ_JAGHKO010000011.1"/>
</dbReference>
<dbReference type="InterPro" id="IPR053146">
    <property type="entry name" value="QDO-like"/>
</dbReference>